<dbReference type="Gene3D" id="3.30.559.10">
    <property type="entry name" value="Chloramphenicol acetyltransferase-like domain"/>
    <property type="match status" value="2"/>
</dbReference>
<dbReference type="InterPro" id="IPR023213">
    <property type="entry name" value="CAT-like_dom_sf"/>
</dbReference>
<keyword evidence="1" id="KW-0808">Transferase</keyword>
<dbReference type="PANTHER" id="PTHR31625">
    <property type="match status" value="1"/>
</dbReference>
<accession>A0A8X8W2L4</accession>
<evidence type="ECO:0000313" key="3">
    <source>
        <dbReference type="EMBL" id="KAG6386977.1"/>
    </source>
</evidence>
<reference evidence="3" key="1">
    <citation type="submission" date="2018-01" db="EMBL/GenBank/DDBJ databases">
        <authorList>
            <person name="Mao J.F."/>
        </authorList>
    </citation>
    <scope>NUCLEOTIDE SEQUENCE</scope>
    <source>
        <strain evidence="3">Huo1</strain>
        <tissue evidence="3">Leaf</tissue>
    </source>
</reference>
<protein>
    <submittedName>
        <fullName evidence="3">Uncharacterized protein</fullName>
    </submittedName>
</protein>
<dbReference type="Pfam" id="PF02458">
    <property type="entry name" value="Transferase"/>
    <property type="match status" value="2"/>
</dbReference>
<dbReference type="InterPro" id="IPR051504">
    <property type="entry name" value="Plant_metabolite_acyltrans"/>
</dbReference>
<keyword evidence="2" id="KW-0012">Acyltransferase</keyword>
<dbReference type="GO" id="GO:0016747">
    <property type="term" value="F:acyltransferase activity, transferring groups other than amino-acyl groups"/>
    <property type="evidence" value="ECO:0007669"/>
    <property type="project" value="UniProtKB-ARBA"/>
</dbReference>
<evidence type="ECO:0000256" key="1">
    <source>
        <dbReference type="ARBA" id="ARBA00022679"/>
    </source>
</evidence>
<dbReference type="AlphaFoldDB" id="A0A8X8W2L4"/>
<comment type="caution">
    <text evidence="3">The sequence shown here is derived from an EMBL/GenBank/DDBJ whole genome shotgun (WGS) entry which is preliminary data.</text>
</comment>
<evidence type="ECO:0000256" key="2">
    <source>
        <dbReference type="ARBA" id="ARBA00023315"/>
    </source>
</evidence>
<reference evidence="3" key="2">
    <citation type="submission" date="2020-08" db="EMBL/GenBank/DDBJ databases">
        <title>Plant Genome Project.</title>
        <authorList>
            <person name="Zhang R.-G."/>
        </authorList>
    </citation>
    <scope>NUCLEOTIDE SEQUENCE</scope>
    <source>
        <strain evidence="3">Huo1</strain>
        <tissue evidence="3">Leaf</tissue>
    </source>
</reference>
<keyword evidence="4" id="KW-1185">Reference proteome</keyword>
<evidence type="ECO:0000313" key="4">
    <source>
        <dbReference type="Proteomes" id="UP000298416"/>
    </source>
</evidence>
<name>A0A8X8W2L4_SALSN</name>
<proteinExistence type="predicted"/>
<sequence>MKIISPFLQSDPTQRLIFFDFPCSILHFHQNILPSLKVSLSLTLTHFLPIAGNVVLPLNSGTPAIRCASGDSVSLIIAQSDQNLHYLTSHNQRIADHFYECVPELPLATRFVDSVVFPVIALQITLFAGQGICIGITNHHAVADGSSIVNFVKSWGCANRSGDGEAFHQAVVQNLKNHVYANTPNSCDVSSLTVISAYAWICALRSAVSSDDEEKIVYFSFAADCRGGLNPPLPESYFGNCLVFVRAGARRGSLKKEGGFLTAVESIREATRRILHSDRGVMESADWPLDFRKNTDFGWAKPRQQEFVHLDWQRSISLCKSRDFEGAFEIGLSRNKAEMDIFERVFGDPNLALEAFKFTSSSAMPPAIQIHNLPERILLLLPLAAEEPSNAGAHEGGKWPEIRRVAAGEELVFAIAQRLEAGLDLLALIGETVHRRHSGLRPHSVRVTHLCVFV</sequence>
<organism evidence="3">
    <name type="scientific">Salvia splendens</name>
    <name type="common">Scarlet sage</name>
    <dbReference type="NCBI Taxonomy" id="180675"/>
    <lineage>
        <taxon>Eukaryota</taxon>
        <taxon>Viridiplantae</taxon>
        <taxon>Streptophyta</taxon>
        <taxon>Embryophyta</taxon>
        <taxon>Tracheophyta</taxon>
        <taxon>Spermatophyta</taxon>
        <taxon>Magnoliopsida</taxon>
        <taxon>eudicotyledons</taxon>
        <taxon>Gunneridae</taxon>
        <taxon>Pentapetalae</taxon>
        <taxon>asterids</taxon>
        <taxon>lamiids</taxon>
        <taxon>Lamiales</taxon>
        <taxon>Lamiaceae</taxon>
        <taxon>Nepetoideae</taxon>
        <taxon>Mentheae</taxon>
        <taxon>Salviinae</taxon>
        <taxon>Salvia</taxon>
        <taxon>Salvia subgen. Calosphace</taxon>
        <taxon>core Calosphace</taxon>
    </lineage>
</organism>
<dbReference type="Proteomes" id="UP000298416">
    <property type="component" value="Unassembled WGS sequence"/>
</dbReference>
<dbReference type="EMBL" id="PNBA02000021">
    <property type="protein sequence ID" value="KAG6386977.1"/>
    <property type="molecule type" value="Genomic_DNA"/>
</dbReference>
<gene>
    <name evidence="3" type="ORF">SASPL_152159</name>
</gene>